<evidence type="ECO:0000313" key="1">
    <source>
        <dbReference type="EMBL" id="MCW9712350.1"/>
    </source>
</evidence>
<dbReference type="Proteomes" id="UP001207337">
    <property type="component" value="Unassembled WGS sequence"/>
</dbReference>
<dbReference type="Pfam" id="PF13450">
    <property type="entry name" value="NAD_binding_8"/>
    <property type="match status" value="1"/>
</dbReference>
<keyword evidence="2" id="KW-1185">Reference proteome</keyword>
<organism evidence="1 2">
    <name type="scientific">Fodinibius salicampi</name>
    <dbReference type="NCBI Taxonomy" id="1920655"/>
    <lineage>
        <taxon>Bacteria</taxon>
        <taxon>Pseudomonadati</taxon>
        <taxon>Balneolota</taxon>
        <taxon>Balneolia</taxon>
        <taxon>Balneolales</taxon>
        <taxon>Balneolaceae</taxon>
        <taxon>Fodinibius</taxon>
    </lineage>
</organism>
<proteinExistence type="predicted"/>
<dbReference type="EMBL" id="JAJNDC010000001">
    <property type="protein sequence ID" value="MCW9712350.1"/>
    <property type="molecule type" value="Genomic_DNA"/>
</dbReference>
<dbReference type="Gene3D" id="3.50.50.60">
    <property type="entry name" value="FAD/NAD(P)-binding domain"/>
    <property type="match status" value="2"/>
</dbReference>
<dbReference type="PANTHER" id="PTHR10668:SF105">
    <property type="entry name" value="DEHYDROGENASE-RELATED"/>
    <property type="match status" value="1"/>
</dbReference>
<accession>A0ABT3PWW2</accession>
<evidence type="ECO:0000313" key="2">
    <source>
        <dbReference type="Proteomes" id="UP001207337"/>
    </source>
</evidence>
<dbReference type="SUPFAM" id="SSF51905">
    <property type="entry name" value="FAD/NAD(P)-binding domain"/>
    <property type="match status" value="1"/>
</dbReference>
<dbReference type="PRINTS" id="PR00419">
    <property type="entry name" value="ADXRDTASE"/>
</dbReference>
<dbReference type="InterPro" id="IPR036188">
    <property type="entry name" value="FAD/NAD-bd_sf"/>
</dbReference>
<protein>
    <submittedName>
        <fullName evidence="1">NAD(P)/FAD-dependent oxidoreductase</fullName>
    </submittedName>
</protein>
<reference evidence="1 2" key="1">
    <citation type="submission" date="2021-11" db="EMBL/GenBank/DDBJ databases">
        <title>Aliifidinibius sp. nov., a new bacterium isolated from saline soil.</title>
        <authorList>
            <person name="Galisteo C."/>
            <person name="De La Haba R."/>
            <person name="Sanchez-Porro C."/>
            <person name="Ventosa A."/>
        </authorList>
    </citation>
    <scope>NUCLEOTIDE SEQUENCE [LARGE SCALE GENOMIC DNA]</scope>
    <source>
        <strain evidence="1 2">KACC 190600</strain>
    </source>
</reference>
<comment type="caution">
    <text evidence="1">The sequence shown here is derived from an EMBL/GenBank/DDBJ whole genome shotgun (WGS) entry which is preliminary data.</text>
</comment>
<gene>
    <name evidence="1" type="ORF">LQ318_05460</name>
</gene>
<name>A0ABT3PWW2_9BACT</name>
<sequence>MPDATIIGSGPNGLASAIRLAQEGLSVTIYEKADTIGGGTRTRELTQPGFKHDICSAIHPMAKASPFLKSLPLEDYGLAWIQPDVPVAHPLDEQSAAALFRSLDRTVEHLGRDGKKYRKLVGTLLNSWEKLSTDILAPFSLTPSHPLLMARFGLQALRSAEGLAKRFTTPKGRALFAGLAGHGMLSFNKTASAGIPLVLGISAHKVGWPLPKGGSHAITKAMAAYFESLGGTIKTGTEIHTVDQLPDSKTVFFNTTPNQILSIAGDKLSQKYSNKLRRYQHGCGVFKLDLALSEPIPWKDSICRRAGTVHVGGTFKEIASSEAATNSGRHPEKPYVLVAQQSLFDDSRAPSGKHTCWAYCHVPNGANKDMTNPILNQIERFAPGFRDCIIAQHAMNTVAMETYNPNYIGGDINGGKQDITQLFTRPAGLFDPYHIPETNFYICSSSTPPGGGVHGMCGYHAAGSALRQEFSNQ</sequence>
<dbReference type="RefSeq" id="WP_265788241.1">
    <property type="nucleotide sequence ID" value="NZ_BAABRS010000001.1"/>
</dbReference>
<dbReference type="PANTHER" id="PTHR10668">
    <property type="entry name" value="PHYTOENE DEHYDROGENASE"/>
    <property type="match status" value="1"/>
</dbReference>